<feature type="domain" description="SGNH hydrolase-type esterase" evidence="1">
    <location>
        <begin position="6"/>
        <end position="171"/>
    </location>
</feature>
<protein>
    <submittedName>
        <fullName evidence="2">Arylesterase</fullName>
    </submittedName>
</protein>
<sequence>MKNILFFGDSLTAGYGLSNPSLESLPALLQSKINEQKLDYKIINAGVSGDTSAGGLNRVDLFLYQPVEIFILELGANDILRGIQPFVTESNLQKIIAKVTIKYPGAKLMLLGMDLPPFIGGGMVNAFRSMFKKVATDNRMEFIPFLLDGVLGIRHLNLQDGFHPSANGYKVIAEKVWPVLEKLL</sequence>
<dbReference type="RefSeq" id="WP_160843347.1">
    <property type="nucleotide sequence ID" value="NZ_WVHT01000002.1"/>
</dbReference>
<dbReference type="AlphaFoldDB" id="A0A7K1Y6G0"/>
<accession>A0A7K1Y6G0</accession>
<dbReference type="Pfam" id="PF13472">
    <property type="entry name" value="Lipase_GDSL_2"/>
    <property type="match status" value="1"/>
</dbReference>
<organism evidence="2 3">
    <name type="scientific">Hufsiella arboris</name>
    <dbReference type="NCBI Taxonomy" id="2695275"/>
    <lineage>
        <taxon>Bacteria</taxon>
        <taxon>Pseudomonadati</taxon>
        <taxon>Bacteroidota</taxon>
        <taxon>Sphingobacteriia</taxon>
        <taxon>Sphingobacteriales</taxon>
        <taxon>Sphingobacteriaceae</taxon>
        <taxon>Hufsiella</taxon>
    </lineage>
</organism>
<dbReference type="Proteomes" id="UP000466586">
    <property type="component" value="Unassembled WGS sequence"/>
</dbReference>
<evidence type="ECO:0000259" key="1">
    <source>
        <dbReference type="Pfam" id="PF13472"/>
    </source>
</evidence>
<dbReference type="CDD" id="cd01822">
    <property type="entry name" value="Lysophospholipase_L1_like"/>
    <property type="match status" value="1"/>
</dbReference>
<dbReference type="EMBL" id="WVHT01000002">
    <property type="protein sequence ID" value="MXV50166.1"/>
    <property type="molecule type" value="Genomic_DNA"/>
</dbReference>
<keyword evidence="3" id="KW-1185">Reference proteome</keyword>
<evidence type="ECO:0000313" key="2">
    <source>
        <dbReference type="EMBL" id="MXV50166.1"/>
    </source>
</evidence>
<dbReference type="SUPFAM" id="SSF52266">
    <property type="entry name" value="SGNH hydrolase"/>
    <property type="match status" value="1"/>
</dbReference>
<dbReference type="Gene3D" id="3.40.50.1110">
    <property type="entry name" value="SGNH hydrolase"/>
    <property type="match status" value="1"/>
</dbReference>
<comment type="caution">
    <text evidence="2">The sequence shown here is derived from an EMBL/GenBank/DDBJ whole genome shotgun (WGS) entry which is preliminary data.</text>
</comment>
<dbReference type="InterPro" id="IPR036514">
    <property type="entry name" value="SGNH_hydro_sf"/>
</dbReference>
<name>A0A7K1Y6G0_9SPHI</name>
<reference evidence="2 3" key="1">
    <citation type="submission" date="2019-11" db="EMBL/GenBank/DDBJ databases">
        <title>Pedobacter sp. HMF7647 Genome sequencing and assembly.</title>
        <authorList>
            <person name="Kang H."/>
            <person name="Kim H."/>
            <person name="Joh K."/>
        </authorList>
    </citation>
    <scope>NUCLEOTIDE SEQUENCE [LARGE SCALE GENOMIC DNA]</scope>
    <source>
        <strain evidence="2 3">HMF7647</strain>
    </source>
</reference>
<dbReference type="InterPro" id="IPR008265">
    <property type="entry name" value="Lipase_GDSL_AS"/>
</dbReference>
<gene>
    <name evidence="2" type="ORF">GS399_04225</name>
</gene>
<dbReference type="GO" id="GO:0006629">
    <property type="term" value="P:lipid metabolic process"/>
    <property type="evidence" value="ECO:0007669"/>
    <property type="project" value="InterPro"/>
</dbReference>
<proteinExistence type="predicted"/>
<evidence type="ECO:0000313" key="3">
    <source>
        <dbReference type="Proteomes" id="UP000466586"/>
    </source>
</evidence>
<dbReference type="PANTHER" id="PTHR30383:SF5">
    <property type="entry name" value="SGNH HYDROLASE-TYPE ESTERASE DOMAIN-CONTAINING PROTEIN"/>
    <property type="match status" value="1"/>
</dbReference>
<dbReference type="PROSITE" id="PS01098">
    <property type="entry name" value="LIPASE_GDSL_SER"/>
    <property type="match status" value="1"/>
</dbReference>
<dbReference type="InterPro" id="IPR013830">
    <property type="entry name" value="SGNH_hydro"/>
</dbReference>
<dbReference type="InterPro" id="IPR051532">
    <property type="entry name" value="Ester_Hydrolysis_Enzymes"/>
</dbReference>
<dbReference type="GO" id="GO:0004622">
    <property type="term" value="F:phosphatidylcholine lysophospholipase activity"/>
    <property type="evidence" value="ECO:0007669"/>
    <property type="project" value="TreeGrafter"/>
</dbReference>
<dbReference type="PANTHER" id="PTHR30383">
    <property type="entry name" value="THIOESTERASE 1/PROTEASE 1/LYSOPHOSPHOLIPASE L1"/>
    <property type="match status" value="1"/>
</dbReference>